<keyword evidence="3" id="KW-1133">Transmembrane helix</keyword>
<dbReference type="SUPFAM" id="SSF49785">
    <property type="entry name" value="Galactose-binding domain-like"/>
    <property type="match status" value="1"/>
</dbReference>
<keyword evidence="2" id="KW-0378">Hydrolase</keyword>
<dbReference type="Pfam" id="PF01483">
    <property type="entry name" value="P_proprotein"/>
    <property type="match status" value="1"/>
</dbReference>
<accession>A0A9K3GGF6</accession>
<feature type="transmembrane region" description="Helical" evidence="3">
    <location>
        <begin position="247"/>
        <end position="268"/>
    </location>
</feature>
<sequence>MGYTAEADTSSLSTGPAEYTFTVPQGSNQVVEFVSIGLTLTDCDLNDTTVSLTSPSGTVVVMHEPRTYYQTSSDTTSLVPWFMSVATYGESSAGAWTLTVQGTLGEPGDAILTIRGIERAAGLSHSETKRVGSGAKVDIEGYGVSTWLDGLGQGNSVDISLYYPGDSTPVTIYSDLDVSDNISTLGVLSLEVDLGESEDIHSRRWYSKRPMLCVTPHSDGTPYPASAARALCTQALDVRSIDTVRCLVVCGCVAVCILLLLLLVRRVLQCVKGKRGRTVGSSQPIGQPVFTVNTAEWNAPQAVSTKA</sequence>
<evidence type="ECO:0000313" key="6">
    <source>
        <dbReference type="Proteomes" id="UP000265618"/>
    </source>
</evidence>
<gene>
    <name evidence="5" type="ORF">KIPB_002669</name>
</gene>
<name>A0A9K3GGF6_9EUKA</name>
<keyword evidence="3" id="KW-0472">Membrane</keyword>
<comment type="caution">
    <text evidence="5">The sequence shown here is derived from an EMBL/GenBank/DDBJ whole genome shotgun (WGS) entry which is preliminary data.</text>
</comment>
<organism evidence="5 6">
    <name type="scientific">Kipferlia bialata</name>
    <dbReference type="NCBI Taxonomy" id="797122"/>
    <lineage>
        <taxon>Eukaryota</taxon>
        <taxon>Metamonada</taxon>
        <taxon>Carpediemonas-like organisms</taxon>
        <taxon>Kipferlia</taxon>
    </lineage>
</organism>
<keyword evidence="1" id="KW-0645">Protease</keyword>
<dbReference type="InterPro" id="IPR002884">
    <property type="entry name" value="P_dom"/>
</dbReference>
<dbReference type="GO" id="GO:0004252">
    <property type="term" value="F:serine-type endopeptidase activity"/>
    <property type="evidence" value="ECO:0007669"/>
    <property type="project" value="InterPro"/>
</dbReference>
<dbReference type="EMBL" id="BDIP01000461">
    <property type="protein sequence ID" value="GIQ81675.1"/>
    <property type="molecule type" value="Genomic_DNA"/>
</dbReference>
<dbReference type="AlphaFoldDB" id="A0A9K3GGF6"/>
<proteinExistence type="predicted"/>
<feature type="domain" description="P/Homo B" evidence="4">
    <location>
        <begin position="1"/>
        <end position="128"/>
    </location>
</feature>
<evidence type="ECO:0000256" key="2">
    <source>
        <dbReference type="ARBA" id="ARBA00022801"/>
    </source>
</evidence>
<reference evidence="5 6" key="1">
    <citation type="journal article" date="2018" name="PLoS ONE">
        <title>The draft genome of Kipferlia bialata reveals reductive genome evolution in fornicate parasites.</title>
        <authorList>
            <person name="Tanifuji G."/>
            <person name="Takabayashi S."/>
            <person name="Kume K."/>
            <person name="Takagi M."/>
            <person name="Nakayama T."/>
            <person name="Kamikawa R."/>
            <person name="Inagaki Y."/>
            <person name="Hashimoto T."/>
        </authorList>
    </citation>
    <scope>NUCLEOTIDE SEQUENCE [LARGE SCALE GENOMIC DNA]</scope>
    <source>
        <strain evidence="5">NY0173</strain>
    </source>
</reference>
<keyword evidence="3" id="KW-0812">Transmembrane</keyword>
<evidence type="ECO:0000259" key="4">
    <source>
        <dbReference type="PROSITE" id="PS51829"/>
    </source>
</evidence>
<dbReference type="PROSITE" id="PS51829">
    <property type="entry name" value="P_HOMO_B"/>
    <property type="match status" value="1"/>
</dbReference>
<keyword evidence="6" id="KW-1185">Reference proteome</keyword>
<evidence type="ECO:0000256" key="3">
    <source>
        <dbReference type="SAM" id="Phobius"/>
    </source>
</evidence>
<protein>
    <recommendedName>
        <fullName evidence="4">P/Homo B domain-containing protein</fullName>
    </recommendedName>
</protein>
<evidence type="ECO:0000256" key="1">
    <source>
        <dbReference type="ARBA" id="ARBA00022670"/>
    </source>
</evidence>
<evidence type="ECO:0000313" key="5">
    <source>
        <dbReference type="EMBL" id="GIQ81675.1"/>
    </source>
</evidence>
<dbReference type="Gene3D" id="2.60.120.260">
    <property type="entry name" value="Galactose-binding domain-like"/>
    <property type="match status" value="1"/>
</dbReference>
<dbReference type="GO" id="GO:0006508">
    <property type="term" value="P:proteolysis"/>
    <property type="evidence" value="ECO:0007669"/>
    <property type="project" value="UniProtKB-KW"/>
</dbReference>
<dbReference type="InterPro" id="IPR008979">
    <property type="entry name" value="Galactose-bd-like_sf"/>
</dbReference>
<dbReference type="Proteomes" id="UP000265618">
    <property type="component" value="Unassembled WGS sequence"/>
</dbReference>